<keyword evidence="2" id="KW-1003">Cell membrane</keyword>
<evidence type="ECO:0000256" key="4">
    <source>
        <dbReference type="ARBA" id="ARBA00022989"/>
    </source>
</evidence>
<keyword evidence="8" id="KW-1185">Reference proteome</keyword>
<sequence length="370" mass="38268">MTAALKRLLPGLLAAVLALVLSLIITSLVLLVSGAQPLFAFGQMISYGAQPDSIANIINNAVTYFLSALAVAIGFRMKLFNIGVDGQYRLAAMVAAVVAGFVPLPPVLSQLVTILVAVLVGGLWSGIAGLLKVTRGVSEVISTIMLNFIATGLVAYMLQRGRFAVQAAGSNNIGTPTIPPSGRVAGLPLIPGTNTTIFGLIILAVLAGVGYQILVNRSRFGFDLRATGLSASAAVASGVSVKRMTLTTMIISGALAGMVGLPQLLGASYTYSLDFPAGLGFTGIAIALLGRNNPIGIAFGALLWAFLDQSSLILDLNGIPKEIVIITQGTVVLCVVIAYEVVRRLTLRQQQRAVGRELATDVPVAEGAAA</sequence>
<comment type="subcellular location">
    <subcellularLocation>
        <location evidence="1">Cell membrane</location>
        <topology evidence="1">Multi-pass membrane protein</topology>
    </subcellularLocation>
</comment>
<feature type="transmembrane region" description="Helical" evidence="6">
    <location>
        <begin position="12"/>
        <end position="34"/>
    </location>
</feature>
<evidence type="ECO:0000256" key="3">
    <source>
        <dbReference type="ARBA" id="ARBA00022692"/>
    </source>
</evidence>
<keyword evidence="3 6" id="KW-0812">Transmembrane</keyword>
<proteinExistence type="predicted"/>
<evidence type="ECO:0000256" key="5">
    <source>
        <dbReference type="ARBA" id="ARBA00023136"/>
    </source>
</evidence>
<evidence type="ECO:0000256" key="2">
    <source>
        <dbReference type="ARBA" id="ARBA00022475"/>
    </source>
</evidence>
<dbReference type="PANTHER" id="PTHR47089">
    <property type="entry name" value="ABC TRANSPORTER, PERMEASE PROTEIN"/>
    <property type="match status" value="1"/>
</dbReference>
<keyword evidence="4 6" id="KW-1133">Transmembrane helix</keyword>
<feature type="transmembrane region" description="Helical" evidence="6">
    <location>
        <begin position="197"/>
        <end position="215"/>
    </location>
</feature>
<dbReference type="PANTHER" id="PTHR47089:SF1">
    <property type="entry name" value="GUANOSINE ABC TRANSPORTER PERMEASE PROTEIN NUPP"/>
    <property type="match status" value="1"/>
</dbReference>
<evidence type="ECO:0000313" key="7">
    <source>
        <dbReference type="EMBL" id="GAA1686134.1"/>
    </source>
</evidence>
<evidence type="ECO:0000256" key="6">
    <source>
        <dbReference type="SAM" id="Phobius"/>
    </source>
</evidence>
<dbReference type="Pfam" id="PF02653">
    <property type="entry name" value="BPD_transp_2"/>
    <property type="match status" value="1"/>
</dbReference>
<dbReference type="RefSeq" id="WP_344311694.1">
    <property type="nucleotide sequence ID" value="NZ_BAAANY010000014.1"/>
</dbReference>
<dbReference type="CDD" id="cd06580">
    <property type="entry name" value="TM_PBP1_transp_TpRbsC_like"/>
    <property type="match status" value="1"/>
</dbReference>
<accession>A0ABN2HDM4</accession>
<dbReference type="InterPro" id="IPR001851">
    <property type="entry name" value="ABC_transp_permease"/>
</dbReference>
<feature type="transmembrane region" description="Helical" evidence="6">
    <location>
        <begin position="54"/>
        <end position="75"/>
    </location>
</feature>
<gene>
    <name evidence="7" type="ORF">GCM10009765_39380</name>
</gene>
<evidence type="ECO:0000313" key="8">
    <source>
        <dbReference type="Proteomes" id="UP001500618"/>
    </source>
</evidence>
<protein>
    <submittedName>
        <fullName evidence="7">ABC transporter permease</fullName>
    </submittedName>
</protein>
<feature type="transmembrane region" description="Helical" evidence="6">
    <location>
        <begin position="323"/>
        <end position="342"/>
    </location>
</feature>
<keyword evidence="5 6" id="KW-0472">Membrane</keyword>
<reference evidence="7 8" key="1">
    <citation type="journal article" date="2019" name="Int. J. Syst. Evol. Microbiol.">
        <title>The Global Catalogue of Microorganisms (GCM) 10K type strain sequencing project: providing services to taxonomists for standard genome sequencing and annotation.</title>
        <authorList>
            <consortium name="The Broad Institute Genomics Platform"/>
            <consortium name="The Broad Institute Genome Sequencing Center for Infectious Disease"/>
            <person name="Wu L."/>
            <person name="Ma J."/>
        </authorList>
    </citation>
    <scope>NUCLEOTIDE SEQUENCE [LARGE SCALE GENOMIC DNA]</scope>
    <source>
        <strain evidence="7 8">JCM 14718</strain>
    </source>
</reference>
<feature type="transmembrane region" description="Helical" evidence="6">
    <location>
        <begin position="140"/>
        <end position="158"/>
    </location>
</feature>
<organism evidence="7 8">
    <name type="scientific">Fodinicola feengrottensis</name>
    <dbReference type="NCBI Taxonomy" id="435914"/>
    <lineage>
        <taxon>Bacteria</taxon>
        <taxon>Bacillati</taxon>
        <taxon>Actinomycetota</taxon>
        <taxon>Actinomycetes</taxon>
        <taxon>Mycobacteriales</taxon>
        <taxon>Fodinicola</taxon>
    </lineage>
</organism>
<name>A0ABN2HDM4_9ACTN</name>
<evidence type="ECO:0000256" key="1">
    <source>
        <dbReference type="ARBA" id="ARBA00004651"/>
    </source>
</evidence>
<dbReference type="EMBL" id="BAAANY010000014">
    <property type="protein sequence ID" value="GAA1686134.1"/>
    <property type="molecule type" value="Genomic_DNA"/>
</dbReference>
<dbReference type="Proteomes" id="UP001500618">
    <property type="component" value="Unassembled WGS sequence"/>
</dbReference>
<feature type="transmembrane region" description="Helical" evidence="6">
    <location>
        <begin position="246"/>
        <end position="265"/>
    </location>
</feature>
<feature type="transmembrane region" description="Helical" evidence="6">
    <location>
        <begin position="111"/>
        <end position="133"/>
    </location>
</feature>
<feature type="transmembrane region" description="Helical" evidence="6">
    <location>
        <begin position="87"/>
        <end position="105"/>
    </location>
</feature>
<comment type="caution">
    <text evidence="7">The sequence shown here is derived from an EMBL/GenBank/DDBJ whole genome shotgun (WGS) entry which is preliminary data.</text>
</comment>